<evidence type="ECO:0000256" key="1">
    <source>
        <dbReference type="SAM" id="SignalP"/>
    </source>
</evidence>
<reference evidence="2 3" key="1">
    <citation type="journal article" date="2014" name="Genome Announc.">
        <title>Draft Genome Sequence of the Agar-Degrading Bacterium Catenovulum sp. Strain DS-2, Isolated from Intestines of Haliotis diversicolor.</title>
        <authorList>
            <person name="Shan D."/>
            <person name="Li X."/>
            <person name="Gu Z."/>
            <person name="Wei G."/>
            <person name="Gao Z."/>
            <person name="Shao Z."/>
        </authorList>
    </citation>
    <scope>NUCLEOTIDE SEQUENCE [LARGE SCALE GENOMIC DNA]</scope>
    <source>
        <strain evidence="2 3">DS-2</strain>
    </source>
</reference>
<proteinExistence type="predicted"/>
<evidence type="ECO:0000313" key="2">
    <source>
        <dbReference type="EMBL" id="EWH08132.1"/>
    </source>
</evidence>
<dbReference type="AlphaFoldDB" id="W7QGS3"/>
<dbReference type="Proteomes" id="UP000019276">
    <property type="component" value="Unassembled WGS sequence"/>
</dbReference>
<dbReference type="EMBL" id="ARZY01000066">
    <property type="protein sequence ID" value="EWH08132.1"/>
    <property type="molecule type" value="Genomic_DNA"/>
</dbReference>
<dbReference type="InterPro" id="IPR011330">
    <property type="entry name" value="Glyco_hydro/deAcase_b/a-brl"/>
</dbReference>
<feature type="chain" id="PRO_5004897986" description="Divergent polysaccharide deacetylase family protein" evidence="1">
    <location>
        <begin position="32"/>
        <end position="258"/>
    </location>
</feature>
<gene>
    <name evidence="2" type="ORF">DS2_18895</name>
</gene>
<dbReference type="STRING" id="1328313.DS2_18895"/>
<keyword evidence="3" id="KW-1185">Reference proteome</keyword>
<organism evidence="2 3">
    <name type="scientific">Catenovulum agarivorans DS-2</name>
    <dbReference type="NCBI Taxonomy" id="1328313"/>
    <lineage>
        <taxon>Bacteria</taxon>
        <taxon>Pseudomonadati</taxon>
        <taxon>Pseudomonadota</taxon>
        <taxon>Gammaproteobacteria</taxon>
        <taxon>Alteromonadales</taxon>
        <taxon>Alteromonadaceae</taxon>
        <taxon>Catenovulum</taxon>
    </lineage>
</organism>
<evidence type="ECO:0008006" key="4">
    <source>
        <dbReference type="Google" id="ProtNLM"/>
    </source>
</evidence>
<name>W7QGS3_9ALTE</name>
<dbReference type="InterPro" id="IPR006837">
    <property type="entry name" value="Divergent_DAC"/>
</dbReference>
<dbReference type="Pfam" id="PF04748">
    <property type="entry name" value="Polysacc_deac_2"/>
    <property type="match status" value="1"/>
</dbReference>
<dbReference type="PANTHER" id="PTHR30105:SF2">
    <property type="entry name" value="DIVERGENT POLYSACCHARIDE DEACETYLASE SUPERFAMILY"/>
    <property type="match status" value="1"/>
</dbReference>
<accession>W7QGS3</accession>
<comment type="caution">
    <text evidence="2">The sequence shown here is derived from an EMBL/GenBank/DDBJ whole genome shotgun (WGS) entry which is preliminary data.</text>
</comment>
<keyword evidence="1" id="KW-0732">Signal</keyword>
<dbReference type="eggNOG" id="COG2861">
    <property type="taxonomic scope" value="Bacteria"/>
</dbReference>
<dbReference type="PANTHER" id="PTHR30105">
    <property type="entry name" value="UNCHARACTERIZED YIBQ-RELATED"/>
    <property type="match status" value="1"/>
</dbReference>
<feature type="signal peptide" evidence="1">
    <location>
        <begin position="1"/>
        <end position="31"/>
    </location>
</feature>
<dbReference type="GO" id="GO:0005975">
    <property type="term" value="P:carbohydrate metabolic process"/>
    <property type="evidence" value="ECO:0007669"/>
    <property type="project" value="InterPro"/>
</dbReference>
<dbReference type="Gene3D" id="3.20.20.370">
    <property type="entry name" value="Glycoside hydrolase/deacetylase"/>
    <property type="match status" value="1"/>
</dbReference>
<dbReference type="SUPFAM" id="SSF88713">
    <property type="entry name" value="Glycoside hydrolase/deacetylase"/>
    <property type="match status" value="1"/>
</dbReference>
<evidence type="ECO:0000313" key="3">
    <source>
        <dbReference type="Proteomes" id="UP000019276"/>
    </source>
</evidence>
<dbReference type="CDD" id="cd10936">
    <property type="entry name" value="CE4_DAC2"/>
    <property type="match status" value="1"/>
</dbReference>
<protein>
    <recommendedName>
        <fullName evidence="4">Divergent polysaccharide deacetylase family protein</fullName>
    </recommendedName>
</protein>
<sequence>MTLYKKIKNKSLGLACFMALQIIGLTTPVQAEIAIIIDDVGYRATDKALLSLPPEITLSILPHTPYGKELADLASARGHEIMLHLPMESLSGRTLEPGTLYSSMTEQQITQTLENAIAQYPQIIGVNNHMGSKLTQMTAPMQAIMRVLKKHNLYFVDSRTSSASQALVVAQQLGVTAYRRHVFLDNEVDEAAIQRQFNKVLHLATKKQTVIAIGHPHPATIAVLQKFFTQYTANAIALQRVSDLAPAQSQLAQLSKQN</sequence>
<dbReference type="PATRIC" id="fig|1328313.3.peg.3857"/>